<keyword evidence="3 6" id="KW-0812">Transmembrane</keyword>
<proteinExistence type="inferred from homology"/>
<feature type="transmembrane region" description="Helical" evidence="6">
    <location>
        <begin position="44"/>
        <end position="61"/>
    </location>
</feature>
<dbReference type="PANTHER" id="PTHR43461">
    <property type="entry name" value="TRANSMEMBRANE PROTEIN 256"/>
    <property type="match status" value="1"/>
</dbReference>
<accession>M1X5M5</accession>
<gene>
    <name evidence="7" type="ORF">RINTHH_13210</name>
</gene>
<dbReference type="PANTHER" id="PTHR43461:SF1">
    <property type="entry name" value="TRANSMEMBRANE PROTEIN 256"/>
    <property type="match status" value="1"/>
</dbReference>
<dbReference type="RefSeq" id="WP_008234117.1">
    <property type="nucleotide sequence ID" value="NZ_CAIY01000044.1"/>
</dbReference>
<reference evidence="8" key="2">
    <citation type="submission" date="2016-01" db="EMBL/GenBank/DDBJ databases">
        <title>Diatom-associated endosymboitic cyanobacterium lacks core nitrogen metabolism enzymes.</title>
        <authorList>
            <person name="Hilton J.A."/>
            <person name="Foster R.A."/>
            <person name="Tripp H.J."/>
            <person name="Carter B.J."/>
            <person name="Zehr J.P."/>
            <person name="Villareal T.A."/>
        </authorList>
    </citation>
    <scope>NUCLEOTIDE SEQUENCE [LARGE SCALE GENOMIC DNA]</scope>
    <source>
        <strain evidence="8">HH01</strain>
    </source>
</reference>
<keyword evidence="8" id="KW-1185">Reference proteome</keyword>
<protein>
    <recommendedName>
        <fullName evidence="9">COG2363</fullName>
    </recommendedName>
</protein>
<reference evidence="7 8" key="1">
    <citation type="submission" date="2012-05" db="EMBL/GenBank/DDBJ databases">
        <authorList>
            <person name="Hilton J."/>
        </authorList>
    </citation>
    <scope>NUCLEOTIDE SEQUENCE [LARGE SCALE GENOMIC DNA]</scope>
    <source>
        <strain evidence="7 8">HH01</strain>
    </source>
</reference>
<organism evidence="7 8">
    <name type="scientific">Richelia intracellularis HH01</name>
    <dbReference type="NCBI Taxonomy" id="1165094"/>
    <lineage>
        <taxon>Bacteria</taxon>
        <taxon>Bacillati</taxon>
        <taxon>Cyanobacteriota</taxon>
        <taxon>Cyanophyceae</taxon>
        <taxon>Nostocales</taxon>
        <taxon>Nostocaceae</taxon>
        <taxon>Richelia</taxon>
    </lineage>
</organism>
<comment type="subcellular location">
    <subcellularLocation>
        <location evidence="1">Membrane</location>
        <topology evidence="1">Multi-pass membrane protein</topology>
    </subcellularLocation>
</comment>
<dbReference type="EMBL" id="CAIY01000044">
    <property type="protein sequence ID" value="CCH67476.1"/>
    <property type="molecule type" value="Genomic_DNA"/>
</dbReference>
<comment type="similarity">
    <text evidence="2">Belongs to the UPF0382 family.</text>
</comment>
<name>M1X5M5_9NOST</name>
<evidence type="ECO:0000313" key="8">
    <source>
        <dbReference type="Proteomes" id="UP000053051"/>
    </source>
</evidence>
<dbReference type="Pfam" id="PF04241">
    <property type="entry name" value="DUF423"/>
    <property type="match status" value="1"/>
</dbReference>
<evidence type="ECO:0000256" key="2">
    <source>
        <dbReference type="ARBA" id="ARBA00009694"/>
    </source>
</evidence>
<comment type="caution">
    <text evidence="7">The sequence shown here is derived from an EMBL/GenBank/DDBJ whole genome shotgun (WGS) entry which is preliminary data.</text>
</comment>
<dbReference type="OrthoDB" id="9802121at2"/>
<sequence length="127" mass="13605">MIKIFLGLGAILGGLSIAFGAFGTHVLRPIISEISLETFTIGVRYQAYHALVLLIIALLIHSTESPSAILITSGWLFLIGIIIFSGSLYILSITSISNFGRVAPLGALALMLGWASLAFFACTWYKS</sequence>
<evidence type="ECO:0000256" key="3">
    <source>
        <dbReference type="ARBA" id="ARBA00022692"/>
    </source>
</evidence>
<evidence type="ECO:0000256" key="6">
    <source>
        <dbReference type="SAM" id="Phobius"/>
    </source>
</evidence>
<dbReference type="GO" id="GO:0005886">
    <property type="term" value="C:plasma membrane"/>
    <property type="evidence" value="ECO:0007669"/>
    <property type="project" value="TreeGrafter"/>
</dbReference>
<evidence type="ECO:0000256" key="4">
    <source>
        <dbReference type="ARBA" id="ARBA00022989"/>
    </source>
</evidence>
<evidence type="ECO:0008006" key="9">
    <source>
        <dbReference type="Google" id="ProtNLM"/>
    </source>
</evidence>
<keyword evidence="4 6" id="KW-1133">Transmembrane helix</keyword>
<dbReference type="Proteomes" id="UP000053051">
    <property type="component" value="Unassembled WGS sequence"/>
</dbReference>
<feature type="transmembrane region" description="Helical" evidence="6">
    <location>
        <begin position="103"/>
        <end position="125"/>
    </location>
</feature>
<feature type="transmembrane region" description="Helical" evidence="6">
    <location>
        <begin position="68"/>
        <end position="91"/>
    </location>
</feature>
<keyword evidence="5 6" id="KW-0472">Membrane</keyword>
<dbReference type="AlphaFoldDB" id="M1X5M5"/>
<dbReference type="InterPro" id="IPR006696">
    <property type="entry name" value="DUF423"/>
</dbReference>
<evidence type="ECO:0000256" key="1">
    <source>
        <dbReference type="ARBA" id="ARBA00004141"/>
    </source>
</evidence>
<evidence type="ECO:0000313" key="7">
    <source>
        <dbReference type="EMBL" id="CCH67476.1"/>
    </source>
</evidence>
<evidence type="ECO:0000256" key="5">
    <source>
        <dbReference type="ARBA" id="ARBA00023136"/>
    </source>
</evidence>